<evidence type="ECO:0000313" key="2">
    <source>
        <dbReference type="Proteomes" id="UP000001625"/>
    </source>
</evidence>
<gene>
    <name evidence="1" type="ordered locus">Slit_1931</name>
</gene>
<proteinExistence type="predicted"/>
<accession>D5CT74</accession>
<dbReference type="InterPro" id="IPR058601">
    <property type="entry name" value="Phage_phiTE_015-like"/>
</dbReference>
<keyword evidence="2" id="KW-1185">Reference proteome</keyword>
<dbReference type="AlphaFoldDB" id="D5CT74"/>
<dbReference type="HOGENOM" id="CLU_2467307_0_0_4"/>
<dbReference type="Pfam" id="PF26207">
    <property type="entry name" value="Phage_phiTE_015"/>
    <property type="match status" value="1"/>
</dbReference>
<sequence length="88" mass="9862">MTQSNLTDREKFEWCCANGGHTELNDKGEYSNTDLQQRWIGWQAATAGAEKEISKLKHDCANHEFACRLLGDANIALNEKLNVLQVPA</sequence>
<reference evidence="1 2" key="1">
    <citation type="submission" date="2010-03" db="EMBL/GenBank/DDBJ databases">
        <title>Complete sequence of Sideroxydans lithotrophicus ES-1.</title>
        <authorList>
            <consortium name="US DOE Joint Genome Institute"/>
            <person name="Lucas S."/>
            <person name="Copeland A."/>
            <person name="Lapidus A."/>
            <person name="Cheng J.-F."/>
            <person name="Bruce D."/>
            <person name="Goodwin L."/>
            <person name="Pitluck S."/>
            <person name="Munk A.C."/>
            <person name="Detter J.C."/>
            <person name="Han C."/>
            <person name="Tapia R."/>
            <person name="Larimer F."/>
            <person name="Land M."/>
            <person name="Hauser L."/>
            <person name="Kyrpides N."/>
            <person name="Ivanova N."/>
            <person name="Emerson D."/>
            <person name="Woyke T."/>
        </authorList>
    </citation>
    <scope>NUCLEOTIDE SEQUENCE [LARGE SCALE GENOMIC DNA]</scope>
    <source>
        <strain evidence="1 2">ES-1</strain>
    </source>
</reference>
<dbReference type="EMBL" id="CP001965">
    <property type="protein sequence ID" value="ADE12160.1"/>
    <property type="molecule type" value="Genomic_DNA"/>
</dbReference>
<dbReference type="STRING" id="580332.Slit_1931"/>
<name>D5CT74_SIDLE</name>
<organism evidence="1 2">
    <name type="scientific">Sideroxydans lithotrophicus (strain ES-1)</name>
    <dbReference type="NCBI Taxonomy" id="580332"/>
    <lineage>
        <taxon>Bacteria</taxon>
        <taxon>Pseudomonadati</taxon>
        <taxon>Pseudomonadota</taxon>
        <taxon>Betaproteobacteria</taxon>
        <taxon>Nitrosomonadales</taxon>
        <taxon>Gallionellaceae</taxon>
        <taxon>Sideroxydans</taxon>
    </lineage>
</organism>
<protein>
    <submittedName>
        <fullName evidence="1">Uncharacterized protein</fullName>
    </submittedName>
</protein>
<dbReference type="KEGG" id="slt:Slit_1931"/>
<dbReference type="Proteomes" id="UP000001625">
    <property type="component" value="Chromosome"/>
</dbReference>
<evidence type="ECO:0000313" key="1">
    <source>
        <dbReference type="EMBL" id="ADE12160.1"/>
    </source>
</evidence>